<dbReference type="GO" id="GO:0046872">
    <property type="term" value="F:metal ion binding"/>
    <property type="evidence" value="ECO:0007669"/>
    <property type="project" value="UniProtKB-KW"/>
</dbReference>
<dbReference type="Pfam" id="PF02467">
    <property type="entry name" value="Whib"/>
    <property type="match status" value="1"/>
</dbReference>
<keyword evidence="8 11" id="KW-0238">DNA-binding</keyword>
<dbReference type="InterPro" id="IPR003482">
    <property type="entry name" value="Whib"/>
</dbReference>
<accession>A0A6P2CF93</accession>
<dbReference type="PANTHER" id="PTHR38839">
    <property type="entry name" value="TRANSCRIPTIONAL REGULATOR WHID-RELATED"/>
    <property type="match status" value="1"/>
</dbReference>
<feature type="binding site" evidence="11">
    <location>
        <position position="27"/>
    </location>
    <ligand>
        <name>[4Fe-4S] cluster</name>
        <dbReference type="ChEBI" id="CHEBI:49883"/>
    </ligand>
</feature>
<dbReference type="InterPro" id="IPR034768">
    <property type="entry name" value="4FE4S_WBL"/>
</dbReference>
<evidence type="ECO:0000256" key="6">
    <source>
        <dbReference type="ARBA" id="ARBA00023014"/>
    </source>
</evidence>
<dbReference type="RefSeq" id="WP_051111083.1">
    <property type="nucleotide sequence ID" value="NZ_QRCM01000001.1"/>
</dbReference>
<organism evidence="13 14">
    <name type="scientific">Rhodococcus rhodnii</name>
    <dbReference type="NCBI Taxonomy" id="38312"/>
    <lineage>
        <taxon>Bacteria</taxon>
        <taxon>Bacillati</taxon>
        <taxon>Actinomycetota</taxon>
        <taxon>Actinomycetes</taxon>
        <taxon>Mycobacteriales</taxon>
        <taxon>Nocardiaceae</taxon>
        <taxon>Rhodococcus</taxon>
    </lineage>
</organism>
<evidence type="ECO:0000256" key="5">
    <source>
        <dbReference type="ARBA" id="ARBA00023004"/>
    </source>
</evidence>
<keyword evidence="3 11" id="KW-0004">4Fe-4S</keyword>
<feature type="domain" description="4Fe-4S Wbl-type" evidence="12">
    <location>
        <begin position="26"/>
        <end position="83"/>
    </location>
</feature>
<dbReference type="PROSITE" id="PS51674">
    <property type="entry name" value="4FE4S_WBL"/>
    <property type="match status" value="1"/>
</dbReference>
<keyword evidence="6 11" id="KW-0411">Iron-sulfur</keyword>
<dbReference type="AlphaFoldDB" id="A0A6P2CF93"/>
<evidence type="ECO:0000313" key="13">
    <source>
        <dbReference type="EMBL" id="TXG90620.1"/>
    </source>
</evidence>
<comment type="caution">
    <text evidence="13">The sequence shown here is derived from an EMBL/GenBank/DDBJ whole genome shotgun (WGS) entry which is preliminary data.</text>
</comment>
<dbReference type="GO" id="GO:0047134">
    <property type="term" value="F:protein-disulfide reductase [NAD(P)H] activity"/>
    <property type="evidence" value="ECO:0007669"/>
    <property type="project" value="TreeGrafter"/>
</dbReference>
<reference evidence="13 14" key="1">
    <citation type="submission" date="2018-07" db="EMBL/GenBank/DDBJ databases">
        <title>Genome sequence of Rhodococcus rhodnii ATCC 35071 from Rhodnius prolixus.</title>
        <authorList>
            <person name="Patel V."/>
            <person name="Vogel K.J."/>
        </authorList>
    </citation>
    <scope>NUCLEOTIDE SEQUENCE [LARGE SCALE GENOMIC DNA]</scope>
    <source>
        <strain evidence="13 14">ATCC 35071</strain>
    </source>
</reference>
<comment type="subcellular location">
    <subcellularLocation>
        <location evidence="1 11">Cytoplasm</location>
    </subcellularLocation>
</comment>
<evidence type="ECO:0000256" key="3">
    <source>
        <dbReference type="ARBA" id="ARBA00022485"/>
    </source>
</evidence>
<protein>
    <recommendedName>
        <fullName evidence="11">Transcriptional regulator WhiB</fullName>
    </recommendedName>
</protein>
<comment type="function">
    <text evidence="11">Acts as a transcriptional regulator. Probably redox-responsive. The apo- but not holo-form probably binds DNA.</text>
</comment>
<dbReference type="GO" id="GO:0005737">
    <property type="term" value="C:cytoplasm"/>
    <property type="evidence" value="ECO:0007669"/>
    <property type="project" value="UniProtKB-SubCell"/>
</dbReference>
<evidence type="ECO:0000256" key="1">
    <source>
        <dbReference type="ARBA" id="ARBA00004496"/>
    </source>
</evidence>
<sequence length="102" mass="11339">MSTTTCRGATHHHRAVHAVRVARELPCRSGDADLWFAEAPADLEHAKQLCGSCPIRRRCLEKALDRAEPWGVWGGEILDQGRIVARKRGRGRPRKHPVPACA</sequence>
<evidence type="ECO:0000256" key="10">
    <source>
        <dbReference type="ARBA" id="ARBA00023163"/>
    </source>
</evidence>
<evidence type="ECO:0000259" key="12">
    <source>
        <dbReference type="PROSITE" id="PS51674"/>
    </source>
</evidence>
<dbReference type="GO" id="GO:0045454">
    <property type="term" value="P:cell redox homeostasis"/>
    <property type="evidence" value="ECO:0007669"/>
    <property type="project" value="TreeGrafter"/>
</dbReference>
<keyword evidence="5 11" id="KW-0408">Iron</keyword>
<evidence type="ECO:0000256" key="2">
    <source>
        <dbReference type="ARBA" id="ARBA00006597"/>
    </source>
</evidence>
<keyword evidence="7 11" id="KW-0805">Transcription regulation</keyword>
<name>A0A6P2CF93_9NOCA</name>
<evidence type="ECO:0000256" key="7">
    <source>
        <dbReference type="ARBA" id="ARBA00023015"/>
    </source>
</evidence>
<dbReference type="HAMAP" id="MF_01479">
    <property type="entry name" value="WhiB"/>
    <property type="match status" value="1"/>
</dbReference>
<dbReference type="GO" id="GO:0035731">
    <property type="term" value="F:dinitrosyl-iron complex binding"/>
    <property type="evidence" value="ECO:0007669"/>
    <property type="project" value="UniProtKB-UniRule"/>
</dbReference>
<keyword evidence="4 11" id="KW-0479">Metal-binding</keyword>
<evidence type="ECO:0000256" key="11">
    <source>
        <dbReference type="HAMAP-Rule" id="MF_01479"/>
    </source>
</evidence>
<keyword evidence="9 11" id="KW-1015">Disulfide bond</keyword>
<comment type="PTM">
    <text evidence="11">The Fe-S cluster can be nitrosylated by nitric oxide (NO).</text>
</comment>
<feature type="binding site" evidence="11">
    <location>
        <position position="59"/>
    </location>
    <ligand>
        <name>[4Fe-4S] cluster</name>
        <dbReference type="ChEBI" id="CHEBI:49883"/>
    </ligand>
</feature>
<evidence type="ECO:0000256" key="4">
    <source>
        <dbReference type="ARBA" id="ARBA00022723"/>
    </source>
</evidence>
<comment type="similarity">
    <text evidence="2 11">Belongs to the WhiB family.</text>
</comment>
<gene>
    <name evidence="11" type="primary">whiB</name>
    <name evidence="13" type="ORF">DW322_10830</name>
</gene>
<evidence type="ECO:0000256" key="8">
    <source>
        <dbReference type="ARBA" id="ARBA00023125"/>
    </source>
</evidence>
<proteinExistence type="inferred from homology"/>
<dbReference type="Proteomes" id="UP000471120">
    <property type="component" value="Unassembled WGS sequence"/>
</dbReference>
<feature type="binding site" evidence="11">
    <location>
        <position position="50"/>
    </location>
    <ligand>
        <name>[4Fe-4S] cluster</name>
        <dbReference type="ChEBI" id="CHEBI:49883"/>
    </ligand>
</feature>
<dbReference type="GO" id="GO:0003677">
    <property type="term" value="F:DNA binding"/>
    <property type="evidence" value="ECO:0007669"/>
    <property type="project" value="UniProtKB-UniRule"/>
</dbReference>
<dbReference type="EMBL" id="QRCM01000001">
    <property type="protein sequence ID" value="TXG90620.1"/>
    <property type="molecule type" value="Genomic_DNA"/>
</dbReference>
<feature type="binding site" evidence="11">
    <location>
        <position position="53"/>
    </location>
    <ligand>
        <name>[4Fe-4S] cluster</name>
        <dbReference type="ChEBI" id="CHEBI:49883"/>
    </ligand>
</feature>
<keyword evidence="11" id="KW-0963">Cytoplasm</keyword>
<comment type="PTM">
    <text evidence="11">Upon Fe-S cluster removal intramolecular disulfide bonds are formed.</text>
</comment>
<evidence type="ECO:0000313" key="14">
    <source>
        <dbReference type="Proteomes" id="UP000471120"/>
    </source>
</evidence>
<dbReference type="PANTHER" id="PTHR38839:SF2">
    <property type="entry name" value="TRANSCRIPTIONAL REGULATOR WHIB7-RELATED"/>
    <property type="match status" value="1"/>
</dbReference>
<evidence type="ECO:0000256" key="9">
    <source>
        <dbReference type="ARBA" id="ARBA00023157"/>
    </source>
</evidence>
<dbReference type="GO" id="GO:0051539">
    <property type="term" value="F:4 iron, 4 sulfur cluster binding"/>
    <property type="evidence" value="ECO:0007669"/>
    <property type="project" value="UniProtKB-UniRule"/>
</dbReference>
<keyword evidence="10 11" id="KW-0804">Transcription</keyword>
<dbReference type="GO" id="GO:0045892">
    <property type="term" value="P:negative regulation of DNA-templated transcription"/>
    <property type="evidence" value="ECO:0007669"/>
    <property type="project" value="TreeGrafter"/>
</dbReference>
<comment type="cofactor">
    <cofactor evidence="11">
        <name>[4Fe-4S] cluster</name>
        <dbReference type="ChEBI" id="CHEBI:49883"/>
    </cofactor>
    <text evidence="11">Binds 1 [4Fe-4S] cluster per subunit. Following nitrosylation of the [4Fe-4S] cluster binds 1 [4Fe-8(NO)] cluster per subunit.</text>
</comment>